<reference evidence="3" key="1">
    <citation type="journal article" date="2011" name="MBio">
        <title>Novel metabolic attributes of the genus Cyanothece, comprising a group of unicellular nitrogen-fixing Cyanobacteria.</title>
        <authorList>
            <person name="Bandyopadhyay A."/>
            <person name="Elvitigala T."/>
            <person name="Welsh E."/>
            <person name="Stockel J."/>
            <person name="Liberton M."/>
            <person name="Min H."/>
            <person name="Sherman L.A."/>
            <person name="Pakrasi H.B."/>
        </authorList>
    </citation>
    <scope>NUCLEOTIDE SEQUENCE [LARGE SCALE GENOMIC DNA]</scope>
    <source>
        <strain evidence="3">PCC 8801</strain>
    </source>
</reference>
<keyword evidence="3" id="KW-1185">Reference proteome</keyword>
<feature type="chain" id="PRO_5002858644" evidence="1">
    <location>
        <begin position="23"/>
        <end position="122"/>
    </location>
</feature>
<dbReference type="KEGG" id="cyp:PCC8801_1175"/>
<dbReference type="Proteomes" id="UP000008204">
    <property type="component" value="Chromosome"/>
</dbReference>
<keyword evidence="1" id="KW-0732">Signal</keyword>
<name>B7K2A7_RIPO1</name>
<dbReference type="eggNOG" id="ENOG50320QJ">
    <property type="taxonomic scope" value="Bacteria"/>
</dbReference>
<feature type="signal peptide" evidence="1">
    <location>
        <begin position="1"/>
        <end position="22"/>
    </location>
</feature>
<organism evidence="2 3">
    <name type="scientific">Rippkaea orientalis (strain PCC 8801 / RF-1)</name>
    <name type="common">Cyanothece sp. (strain PCC 8801)</name>
    <dbReference type="NCBI Taxonomy" id="41431"/>
    <lineage>
        <taxon>Bacteria</taxon>
        <taxon>Bacillati</taxon>
        <taxon>Cyanobacteriota</taxon>
        <taxon>Cyanophyceae</taxon>
        <taxon>Oscillatoriophycideae</taxon>
        <taxon>Chroococcales</taxon>
        <taxon>Aphanothecaceae</taxon>
        <taxon>Rippkaea</taxon>
        <taxon>Rippkaea orientalis</taxon>
    </lineage>
</organism>
<evidence type="ECO:0000256" key="1">
    <source>
        <dbReference type="SAM" id="SignalP"/>
    </source>
</evidence>
<dbReference type="HOGENOM" id="CLU_2022893_0_0_3"/>
<protein>
    <submittedName>
        <fullName evidence="2">Uncharacterized protein</fullName>
    </submittedName>
</protein>
<sequence>MKLFLTTLTLSSVCLSTVPTLAATRPSFYFPADRFCAVYQGSINSIKEFVLLLEHEKELTIQANSDLSVSVTRQGRIIPPYQINSETDILVSEHSYRPRTMGEHIVLVRGSTSDAKIRLCLR</sequence>
<dbReference type="EMBL" id="CP001287">
    <property type="protein sequence ID" value="ACK65243.1"/>
    <property type="molecule type" value="Genomic_DNA"/>
</dbReference>
<dbReference type="AlphaFoldDB" id="B7K2A7"/>
<evidence type="ECO:0000313" key="3">
    <source>
        <dbReference type="Proteomes" id="UP000008204"/>
    </source>
</evidence>
<accession>B7K2A7</accession>
<proteinExistence type="predicted"/>
<evidence type="ECO:0000313" key="2">
    <source>
        <dbReference type="EMBL" id="ACK65243.1"/>
    </source>
</evidence>
<gene>
    <name evidence="2" type="ordered locus">PCC8801_1175</name>
</gene>
<dbReference type="OrthoDB" id="427018at2"/>